<sequence>MRLACVGRTTWCSLRLCASTVCSIPRPPWRDLAQFWKAGKTSLFCQPPSVQIASAALASASAPAPSLAYTALTAAMSSDGPYTAPPINFADLSTTPHSTSAEPSPPPHEPKSKDEVVDAGTLKASSPTHSSNAPNKQLIDSPAPTQAHPDPAASSAPPAAAKLSAADKAPAPATERPTGDDAIAIAQSGDTPASRSLPADDQAPAPATESAPAASQRVADNVAAAPVKPTVVRPPTAATSSTPSETPVAQTDTTPPATSKPIVPSAESHLAEHPATSTDTDHVLPLGSDVHPVHQAAALDEAPDHLVNAQIEKRKADMRQVKGEEPEGTIVPGLEDDKLWAMIRRFDVQITHTLTPPTKLPRGEPDLRPSTLPAVPFNSDELKSNLERVYATLGVWIIYGARELRRLMTWEEVERKRTAYFCTVGLVGPSSLCVRSLTDTFLQGYFIAAAFGMAIPAIMGLLVALLVYPPSRKFLFPPVPPSPGQPPSATDPTNQKGDESMLVGVGHPIEHRSRTEQIEQQAWEFTNIVQRFGVRVVVGGKSRGKQGNAEVGAKQHVSSGEEDEDSEPDSDEQELHDVARQEGLGAAAEKEKREKKLSDKQRQKQKAKEAKVKRDEMVGKMAKSTQDALGNIADLMEVFANAVNPPKPYPPYKAREKLAGAVFVPIALVFAIVPAQVWARISAFGFGFAFFGQPLLIRAANIFVEKVPDWQEKLDLRNSIFSGVPTNAQLVLHVVRVAERAYTPFPLPPNAPTAQHLKQAVQAGGIDEDTVDPDSSQTHSVEAGALAGKDADEGDDNGDPSTKEKVAAHGKKRIVTAFKKVAKKAATFRADVHVEGDSAKQKVGNKIDRMFYQSRAKDEFTPTSFPAKFNGTSGHVVIKHTPLEPVSTISFVPLKASFQHPTFERPIEDIVEIKKLGVWIGRTVLGWAASINLEGMGLDLRFKHIGERFAEKAEGGLGEGDKPHEEVTEGDTLSFSHVARRDELFRRIIGISNARWELL</sequence>
<feature type="compositionally biased region" description="Basic and acidic residues" evidence="1">
    <location>
        <begin position="588"/>
        <end position="618"/>
    </location>
</feature>
<dbReference type="OrthoDB" id="1708389at2759"/>
<evidence type="ECO:0000313" key="3">
    <source>
        <dbReference type="EMBL" id="CEQ40526.1"/>
    </source>
</evidence>
<feature type="region of interest" description="Disordered" evidence="1">
    <location>
        <begin position="86"/>
        <end position="287"/>
    </location>
</feature>
<feature type="region of interest" description="Disordered" evidence="1">
    <location>
        <begin position="478"/>
        <end position="501"/>
    </location>
</feature>
<keyword evidence="2" id="KW-1133">Transmembrane helix</keyword>
<feature type="transmembrane region" description="Helical" evidence="2">
    <location>
        <begin position="658"/>
        <end position="677"/>
    </location>
</feature>
<feature type="transmembrane region" description="Helical" evidence="2">
    <location>
        <begin position="445"/>
        <end position="468"/>
    </location>
</feature>
<dbReference type="AlphaFoldDB" id="A0A0D6EKU0"/>
<keyword evidence="4" id="KW-1185">Reference proteome</keyword>
<organism evidence="3 4">
    <name type="scientific">Sporidiobolus salmonicolor</name>
    <name type="common">Yeast-like fungus</name>
    <name type="synonym">Sporobolomyces salmonicolor</name>
    <dbReference type="NCBI Taxonomy" id="5005"/>
    <lineage>
        <taxon>Eukaryota</taxon>
        <taxon>Fungi</taxon>
        <taxon>Dikarya</taxon>
        <taxon>Basidiomycota</taxon>
        <taxon>Pucciniomycotina</taxon>
        <taxon>Microbotryomycetes</taxon>
        <taxon>Sporidiobolales</taxon>
        <taxon>Sporidiobolaceae</taxon>
        <taxon>Sporobolomyces</taxon>
    </lineage>
</organism>
<feature type="region of interest" description="Disordered" evidence="1">
    <location>
        <begin position="756"/>
        <end position="808"/>
    </location>
</feature>
<keyword evidence="2" id="KW-0812">Transmembrane</keyword>
<protein>
    <submittedName>
        <fullName evidence="3">SPOSA6832_02154-mRNA-1:cds</fullName>
    </submittedName>
</protein>
<dbReference type="PANTHER" id="PTHR38694:SF1">
    <property type="entry name" value="PEROXIN DOMAIN-CONTAINING PROTEIN"/>
    <property type="match status" value="1"/>
</dbReference>
<gene>
    <name evidence="3" type="primary">SPOSA6832_02154</name>
</gene>
<evidence type="ECO:0000256" key="2">
    <source>
        <dbReference type="SAM" id="Phobius"/>
    </source>
</evidence>
<evidence type="ECO:0000313" key="4">
    <source>
        <dbReference type="Proteomes" id="UP000243876"/>
    </source>
</evidence>
<feature type="compositionally biased region" description="Low complexity" evidence="1">
    <location>
        <begin position="203"/>
        <end position="215"/>
    </location>
</feature>
<reference evidence="4" key="1">
    <citation type="submission" date="2015-02" db="EMBL/GenBank/DDBJ databases">
        <authorList>
            <person name="Gon?alves P."/>
        </authorList>
    </citation>
    <scope>NUCLEOTIDE SEQUENCE [LARGE SCALE GENOMIC DNA]</scope>
</reference>
<name>A0A0D6EKU0_SPOSA</name>
<feature type="compositionally biased region" description="Low complexity" evidence="1">
    <location>
        <begin position="234"/>
        <end position="249"/>
    </location>
</feature>
<keyword evidence="2" id="KW-0472">Membrane</keyword>
<dbReference type="Pfam" id="PF11696">
    <property type="entry name" value="DUF3292"/>
    <property type="match status" value="2"/>
</dbReference>
<feature type="region of interest" description="Disordered" evidence="1">
    <location>
        <begin position="542"/>
        <end position="619"/>
    </location>
</feature>
<feature type="compositionally biased region" description="Polar residues" evidence="1">
    <location>
        <begin position="123"/>
        <end position="135"/>
    </location>
</feature>
<dbReference type="InterPro" id="IPR021709">
    <property type="entry name" value="DUF3292"/>
</dbReference>
<accession>A0A0D6EKU0</accession>
<dbReference type="EMBL" id="CENE01000007">
    <property type="protein sequence ID" value="CEQ40526.1"/>
    <property type="molecule type" value="Genomic_DNA"/>
</dbReference>
<proteinExistence type="predicted"/>
<dbReference type="Proteomes" id="UP000243876">
    <property type="component" value="Unassembled WGS sequence"/>
</dbReference>
<feature type="compositionally biased region" description="Low complexity" evidence="1">
    <location>
        <begin position="149"/>
        <end position="173"/>
    </location>
</feature>
<dbReference type="PANTHER" id="PTHR38694">
    <property type="entry name" value="CONSERVED EXPRESSED PROTEIN"/>
    <property type="match status" value="1"/>
</dbReference>
<feature type="compositionally biased region" description="Acidic residues" evidence="1">
    <location>
        <begin position="560"/>
        <end position="572"/>
    </location>
</feature>
<evidence type="ECO:0000256" key="1">
    <source>
        <dbReference type="SAM" id="MobiDB-lite"/>
    </source>
</evidence>
<feature type="compositionally biased region" description="Low complexity" evidence="1">
    <location>
        <begin position="93"/>
        <end position="102"/>
    </location>
</feature>